<protein>
    <submittedName>
        <fullName evidence="2">CHRD domain-containing protein</fullName>
    </submittedName>
</protein>
<sequence>MVGLEAVAAPRERVLRSRFPASPQAARHPEGSPSVRLHRVFSTIAIATTIGLVTLVTPSTGSAPTQQSSAGPDQVRLGAVLVGGNEVPGPGDPDGFGLADVWVKRGEVCWRITVQSVAPVGAAHIHAGPAGVAGPVVVPLAPYNQGCADTSLRIARFIRLHPGDFYVNLHNADFPGGAVRGQLRR</sequence>
<dbReference type="InterPro" id="IPR010895">
    <property type="entry name" value="CHRD"/>
</dbReference>
<feature type="domain" description="CHRD" evidence="1">
    <location>
        <begin position="75"/>
        <end position="185"/>
    </location>
</feature>
<gene>
    <name evidence="2" type="ORF">D0Z08_17835</name>
</gene>
<name>A0A417XZ51_9ACTN</name>
<dbReference type="Proteomes" id="UP000283644">
    <property type="component" value="Unassembled WGS sequence"/>
</dbReference>
<evidence type="ECO:0000259" key="1">
    <source>
        <dbReference type="SMART" id="SM00754"/>
    </source>
</evidence>
<dbReference type="OrthoDB" id="8901345at2"/>
<keyword evidence="3" id="KW-1185">Reference proteome</keyword>
<accession>A0A417XZ51</accession>
<organism evidence="2 3">
    <name type="scientific">Nocardioides immobilis</name>
    <dbReference type="NCBI Taxonomy" id="2049295"/>
    <lineage>
        <taxon>Bacteria</taxon>
        <taxon>Bacillati</taxon>
        <taxon>Actinomycetota</taxon>
        <taxon>Actinomycetes</taxon>
        <taxon>Propionibacteriales</taxon>
        <taxon>Nocardioidaceae</taxon>
        <taxon>Nocardioides</taxon>
    </lineage>
</organism>
<dbReference type="Pfam" id="PF07452">
    <property type="entry name" value="CHRD"/>
    <property type="match status" value="1"/>
</dbReference>
<dbReference type="AlphaFoldDB" id="A0A417XZ51"/>
<evidence type="ECO:0000313" key="2">
    <source>
        <dbReference type="EMBL" id="RHW25642.1"/>
    </source>
</evidence>
<dbReference type="SMART" id="SM00754">
    <property type="entry name" value="CHRD"/>
    <property type="match status" value="1"/>
</dbReference>
<evidence type="ECO:0000313" key="3">
    <source>
        <dbReference type="Proteomes" id="UP000283644"/>
    </source>
</evidence>
<proteinExistence type="predicted"/>
<dbReference type="EMBL" id="QXGH01000022">
    <property type="protein sequence ID" value="RHW25642.1"/>
    <property type="molecule type" value="Genomic_DNA"/>
</dbReference>
<reference evidence="2 3" key="1">
    <citation type="submission" date="2018-09" db="EMBL/GenBank/DDBJ databases">
        <title>Genome sequencing of Nocardioides immobilis CCTCC AB 2017083 for comparison to Nocardioides silvaticus.</title>
        <authorList>
            <person name="Li C."/>
            <person name="Wang G."/>
        </authorList>
    </citation>
    <scope>NUCLEOTIDE SEQUENCE [LARGE SCALE GENOMIC DNA]</scope>
    <source>
        <strain evidence="2 3">CCTCC AB 2017083</strain>
    </source>
</reference>
<comment type="caution">
    <text evidence="2">The sequence shown here is derived from an EMBL/GenBank/DDBJ whole genome shotgun (WGS) entry which is preliminary data.</text>
</comment>